<keyword evidence="2" id="KW-1185">Reference proteome</keyword>
<protein>
    <submittedName>
        <fullName evidence="1">Uncharacterized protein</fullName>
    </submittedName>
</protein>
<evidence type="ECO:0000313" key="2">
    <source>
        <dbReference type="Proteomes" id="UP001430953"/>
    </source>
</evidence>
<proteinExistence type="predicted"/>
<gene>
    <name evidence="1" type="ORF">PUN28_015066</name>
</gene>
<accession>A0AAW2EX00</accession>
<name>A0AAW2EX00_9HYME</name>
<reference evidence="1 2" key="1">
    <citation type="submission" date="2023-03" db="EMBL/GenBank/DDBJ databases">
        <title>High recombination rates correlate with genetic variation in Cardiocondyla obscurior ants.</title>
        <authorList>
            <person name="Errbii M."/>
        </authorList>
    </citation>
    <scope>NUCLEOTIDE SEQUENCE [LARGE SCALE GENOMIC DNA]</scope>
    <source>
        <strain evidence="1">Alpha-2009</strain>
        <tissue evidence="1">Whole body</tissue>
    </source>
</reference>
<evidence type="ECO:0000313" key="1">
    <source>
        <dbReference type="EMBL" id="KAL0108261.1"/>
    </source>
</evidence>
<dbReference type="Proteomes" id="UP001430953">
    <property type="component" value="Unassembled WGS sequence"/>
</dbReference>
<dbReference type="AlphaFoldDB" id="A0AAW2EX00"/>
<sequence>MKISLLEIPAASLCKHRLPRLQRAITYEILFLFCDFNVARSVRPTSVPLHHNGCGALQFYIFILNLLKKNTGRKVNEELEDFFFNSQGVLENSSSKF</sequence>
<comment type="caution">
    <text evidence="1">The sequence shown here is derived from an EMBL/GenBank/DDBJ whole genome shotgun (WGS) entry which is preliminary data.</text>
</comment>
<dbReference type="EMBL" id="JADYXP020000016">
    <property type="protein sequence ID" value="KAL0108261.1"/>
    <property type="molecule type" value="Genomic_DNA"/>
</dbReference>
<organism evidence="1 2">
    <name type="scientific">Cardiocondyla obscurior</name>
    <dbReference type="NCBI Taxonomy" id="286306"/>
    <lineage>
        <taxon>Eukaryota</taxon>
        <taxon>Metazoa</taxon>
        <taxon>Ecdysozoa</taxon>
        <taxon>Arthropoda</taxon>
        <taxon>Hexapoda</taxon>
        <taxon>Insecta</taxon>
        <taxon>Pterygota</taxon>
        <taxon>Neoptera</taxon>
        <taxon>Endopterygota</taxon>
        <taxon>Hymenoptera</taxon>
        <taxon>Apocrita</taxon>
        <taxon>Aculeata</taxon>
        <taxon>Formicoidea</taxon>
        <taxon>Formicidae</taxon>
        <taxon>Myrmicinae</taxon>
        <taxon>Cardiocondyla</taxon>
    </lineage>
</organism>